<keyword evidence="3" id="KW-1185">Reference proteome</keyword>
<dbReference type="OrthoDB" id="10037336at2759"/>
<evidence type="ECO:0000313" key="2">
    <source>
        <dbReference type="EMBL" id="KRX06640.1"/>
    </source>
</evidence>
<accession>A0A0V0QXA6</accession>
<evidence type="ECO:0000313" key="3">
    <source>
        <dbReference type="Proteomes" id="UP000054937"/>
    </source>
</evidence>
<organism evidence="2 3">
    <name type="scientific">Pseudocohnilembus persalinus</name>
    <name type="common">Ciliate</name>
    <dbReference type="NCBI Taxonomy" id="266149"/>
    <lineage>
        <taxon>Eukaryota</taxon>
        <taxon>Sar</taxon>
        <taxon>Alveolata</taxon>
        <taxon>Ciliophora</taxon>
        <taxon>Intramacronucleata</taxon>
        <taxon>Oligohymenophorea</taxon>
        <taxon>Scuticociliatia</taxon>
        <taxon>Philasterida</taxon>
        <taxon>Pseudocohnilembidae</taxon>
        <taxon>Pseudocohnilembus</taxon>
    </lineage>
</organism>
<comment type="similarity">
    <text evidence="1">Belongs to the FAD-binding monooxygenase family.</text>
</comment>
<sequence>MDSKIAKFQGALNTPYTPEFKGKNKFQGEKMHSAQFNTNYDFTNKKVAIVGSAASAIQLAPIIAKQVKDLKSLKKKFQKQIISKTKFLPPLEQKKLIPQYDVGCKRVLKSNHYFPMFKNKNVHLIDEKIQEFTENSIIFQQQNGQNNKNQNEIQIDTIIFATGFVLADVQFEVIGKNNLTLKQYWNKFPKAYKSAFVPNFPNFILLLGPNSGLGHSSMIFMLESQMHYVTQILEQIISGQKQEIEIKEEILENELNHHNKKAKNSIWLQGNCSSWYKNESGQLFTLFVGFCTEFWWKMRKINLSEFKIK</sequence>
<reference evidence="2 3" key="1">
    <citation type="journal article" date="2015" name="Sci. Rep.">
        <title>Genome of the facultative scuticociliatosis pathogen Pseudocohnilembus persalinus provides insight into its virulence through horizontal gene transfer.</title>
        <authorList>
            <person name="Xiong J."/>
            <person name="Wang G."/>
            <person name="Cheng J."/>
            <person name="Tian M."/>
            <person name="Pan X."/>
            <person name="Warren A."/>
            <person name="Jiang C."/>
            <person name="Yuan D."/>
            <person name="Miao W."/>
        </authorList>
    </citation>
    <scope>NUCLEOTIDE SEQUENCE [LARGE SCALE GENOMIC DNA]</scope>
    <source>
        <strain evidence="2">36N120E</strain>
    </source>
</reference>
<evidence type="ECO:0000256" key="1">
    <source>
        <dbReference type="ARBA" id="ARBA00010139"/>
    </source>
</evidence>
<name>A0A0V0QXA6_PSEPJ</name>
<dbReference type="Proteomes" id="UP000054937">
    <property type="component" value="Unassembled WGS sequence"/>
</dbReference>
<proteinExistence type="inferred from homology"/>
<gene>
    <name evidence="2" type="ORF">PPERSA_13119</name>
</gene>
<dbReference type="SUPFAM" id="SSF51905">
    <property type="entry name" value="FAD/NAD(P)-binding domain"/>
    <property type="match status" value="2"/>
</dbReference>
<dbReference type="Gene3D" id="3.50.50.60">
    <property type="entry name" value="FAD/NAD(P)-binding domain"/>
    <property type="match status" value="2"/>
</dbReference>
<protein>
    <recommendedName>
        <fullName evidence="4">Flavin-containing monooxygenase</fullName>
    </recommendedName>
</protein>
<evidence type="ECO:0008006" key="4">
    <source>
        <dbReference type="Google" id="ProtNLM"/>
    </source>
</evidence>
<dbReference type="PANTHER" id="PTHR42877:SF4">
    <property type="entry name" value="FAD_NAD(P)-BINDING DOMAIN-CONTAINING PROTEIN-RELATED"/>
    <property type="match status" value="1"/>
</dbReference>
<dbReference type="InterPro" id="IPR051209">
    <property type="entry name" value="FAD-bind_Monooxygenase_sf"/>
</dbReference>
<dbReference type="InParanoid" id="A0A0V0QXA6"/>
<dbReference type="AlphaFoldDB" id="A0A0V0QXA6"/>
<comment type="caution">
    <text evidence="2">The sequence shown here is derived from an EMBL/GenBank/DDBJ whole genome shotgun (WGS) entry which is preliminary data.</text>
</comment>
<dbReference type="PANTHER" id="PTHR42877">
    <property type="entry name" value="L-ORNITHINE N(5)-MONOOXYGENASE-RELATED"/>
    <property type="match status" value="1"/>
</dbReference>
<dbReference type="EMBL" id="LDAU01000094">
    <property type="protein sequence ID" value="KRX06640.1"/>
    <property type="molecule type" value="Genomic_DNA"/>
</dbReference>
<dbReference type="InterPro" id="IPR036188">
    <property type="entry name" value="FAD/NAD-bd_sf"/>
</dbReference>